<protein>
    <submittedName>
        <fullName evidence="2">Uncharacterized protein</fullName>
    </submittedName>
</protein>
<reference evidence="2" key="2">
    <citation type="journal article" date="2023" name="IMA Fungus">
        <title>Comparative genomic study of the Penicillium genus elucidates a diverse pangenome and 15 lateral gene transfer events.</title>
        <authorList>
            <person name="Petersen C."/>
            <person name="Sorensen T."/>
            <person name="Nielsen M.R."/>
            <person name="Sondergaard T.E."/>
            <person name="Sorensen J.L."/>
            <person name="Fitzpatrick D.A."/>
            <person name="Frisvad J.C."/>
            <person name="Nielsen K.L."/>
        </authorList>
    </citation>
    <scope>NUCLEOTIDE SEQUENCE</scope>
    <source>
        <strain evidence="2">IBT 30728</strain>
    </source>
</reference>
<evidence type="ECO:0000313" key="2">
    <source>
        <dbReference type="EMBL" id="KAJ5471803.1"/>
    </source>
</evidence>
<organism evidence="2 3">
    <name type="scientific">Penicillium diatomitis</name>
    <dbReference type="NCBI Taxonomy" id="2819901"/>
    <lineage>
        <taxon>Eukaryota</taxon>
        <taxon>Fungi</taxon>
        <taxon>Dikarya</taxon>
        <taxon>Ascomycota</taxon>
        <taxon>Pezizomycotina</taxon>
        <taxon>Eurotiomycetes</taxon>
        <taxon>Eurotiomycetidae</taxon>
        <taxon>Eurotiales</taxon>
        <taxon>Aspergillaceae</taxon>
        <taxon>Penicillium</taxon>
    </lineage>
</organism>
<evidence type="ECO:0000313" key="3">
    <source>
        <dbReference type="Proteomes" id="UP001148312"/>
    </source>
</evidence>
<accession>A0A9X0BLV5</accession>
<reference evidence="2" key="1">
    <citation type="submission" date="2022-12" db="EMBL/GenBank/DDBJ databases">
        <authorList>
            <person name="Petersen C."/>
        </authorList>
    </citation>
    <scope>NUCLEOTIDE SEQUENCE</scope>
    <source>
        <strain evidence="2">IBT 30728</strain>
    </source>
</reference>
<feature type="compositionally biased region" description="Polar residues" evidence="1">
    <location>
        <begin position="1"/>
        <end position="10"/>
    </location>
</feature>
<keyword evidence="3" id="KW-1185">Reference proteome</keyword>
<gene>
    <name evidence="2" type="ORF">N7539_008746</name>
</gene>
<proteinExistence type="predicted"/>
<feature type="region of interest" description="Disordered" evidence="1">
    <location>
        <begin position="1"/>
        <end position="65"/>
    </location>
</feature>
<dbReference type="GeneID" id="81628591"/>
<name>A0A9X0BLV5_9EURO</name>
<dbReference type="Proteomes" id="UP001148312">
    <property type="component" value="Unassembled WGS sequence"/>
</dbReference>
<comment type="caution">
    <text evidence="2">The sequence shown here is derived from an EMBL/GenBank/DDBJ whole genome shotgun (WGS) entry which is preliminary data.</text>
</comment>
<sequence>MGRSPQNGHQEPNRRSAAMTAPRSRVRNNNRNHGVSAASERTPAGLSHRKTGQAVQWTLSDDKER</sequence>
<evidence type="ECO:0000256" key="1">
    <source>
        <dbReference type="SAM" id="MobiDB-lite"/>
    </source>
</evidence>
<dbReference type="AlphaFoldDB" id="A0A9X0BLV5"/>
<dbReference type="EMBL" id="JAPWDQ010000014">
    <property type="protein sequence ID" value="KAJ5471803.1"/>
    <property type="molecule type" value="Genomic_DNA"/>
</dbReference>
<dbReference type="RefSeq" id="XP_056786349.1">
    <property type="nucleotide sequence ID" value="XM_056938341.1"/>
</dbReference>